<comment type="caution">
    <text evidence="2">The sequence shown here is derived from an EMBL/GenBank/DDBJ whole genome shotgun (WGS) entry which is preliminary data.</text>
</comment>
<accession>A0AAV3S010</accession>
<organism evidence="2 3">
    <name type="scientific">Lithospermum erythrorhizon</name>
    <name type="common">Purple gromwell</name>
    <name type="synonym">Lithospermum officinale var. erythrorhizon</name>
    <dbReference type="NCBI Taxonomy" id="34254"/>
    <lineage>
        <taxon>Eukaryota</taxon>
        <taxon>Viridiplantae</taxon>
        <taxon>Streptophyta</taxon>
        <taxon>Embryophyta</taxon>
        <taxon>Tracheophyta</taxon>
        <taxon>Spermatophyta</taxon>
        <taxon>Magnoliopsida</taxon>
        <taxon>eudicotyledons</taxon>
        <taxon>Gunneridae</taxon>
        <taxon>Pentapetalae</taxon>
        <taxon>asterids</taxon>
        <taxon>lamiids</taxon>
        <taxon>Boraginales</taxon>
        <taxon>Boraginaceae</taxon>
        <taxon>Boraginoideae</taxon>
        <taxon>Lithospermeae</taxon>
        <taxon>Lithospermum</taxon>
    </lineage>
</organism>
<keyword evidence="3" id="KW-1185">Reference proteome</keyword>
<protein>
    <submittedName>
        <fullName evidence="2">Uncharacterized protein</fullName>
    </submittedName>
</protein>
<evidence type="ECO:0000313" key="3">
    <source>
        <dbReference type="Proteomes" id="UP001454036"/>
    </source>
</evidence>
<dbReference type="AlphaFoldDB" id="A0AAV3S010"/>
<sequence length="114" mass="13013">MGVRRSFRLVAENLIYGYIEMIWVEDMLRVEALTGEITQNRIEDDEDNIGGNSYGSLYMRSEMTDYDSDDSEFGSSDESKGLVDEEYDMEDDNTLFELNVDRGVEEASASVNHT</sequence>
<name>A0AAV3S010_LITER</name>
<evidence type="ECO:0000256" key="1">
    <source>
        <dbReference type="SAM" id="MobiDB-lite"/>
    </source>
</evidence>
<evidence type="ECO:0000313" key="2">
    <source>
        <dbReference type="EMBL" id="GAA0186165.1"/>
    </source>
</evidence>
<proteinExistence type="predicted"/>
<feature type="region of interest" description="Disordered" evidence="1">
    <location>
        <begin position="65"/>
        <end position="88"/>
    </location>
</feature>
<gene>
    <name evidence="2" type="ORF">LIER_33453</name>
</gene>
<dbReference type="Proteomes" id="UP001454036">
    <property type="component" value="Unassembled WGS sequence"/>
</dbReference>
<reference evidence="2 3" key="1">
    <citation type="submission" date="2024-01" db="EMBL/GenBank/DDBJ databases">
        <title>The complete chloroplast genome sequence of Lithospermum erythrorhizon: insights into the phylogenetic relationship among Boraginaceae species and the maternal lineages of purple gromwells.</title>
        <authorList>
            <person name="Okada T."/>
            <person name="Watanabe K."/>
        </authorList>
    </citation>
    <scope>NUCLEOTIDE SEQUENCE [LARGE SCALE GENOMIC DNA]</scope>
</reference>
<dbReference type="EMBL" id="BAABME010013430">
    <property type="protein sequence ID" value="GAA0186165.1"/>
    <property type="molecule type" value="Genomic_DNA"/>
</dbReference>